<dbReference type="GO" id="GO:0007267">
    <property type="term" value="P:cell-cell signaling"/>
    <property type="evidence" value="ECO:0007669"/>
    <property type="project" value="TreeGrafter"/>
</dbReference>
<dbReference type="PANTHER" id="PTHR15759">
    <property type="entry name" value="PANNEXIN"/>
    <property type="match status" value="1"/>
</dbReference>
<evidence type="ECO:0000256" key="7">
    <source>
        <dbReference type="ARBA" id="ARBA00022989"/>
    </source>
</evidence>
<dbReference type="EMBL" id="JAGKHQ010000005">
    <property type="protein sequence ID" value="KAG7516743.1"/>
    <property type="molecule type" value="Genomic_DNA"/>
</dbReference>
<dbReference type="PROSITE" id="PS51013">
    <property type="entry name" value="PANNEXIN"/>
    <property type="match status" value="1"/>
</dbReference>
<comment type="caution">
    <text evidence="13">Lacks conserved residue(s) required for the propagation of feature annotation.</text>
</comment>
<evidence type="ECO:0000256" key="10">
    <source>
        <dbReference type="ARBA" id="ARBA00023180"/>
    </source>
</evidence>
<evidence type="ECO:0000256" key="9">
    <source>
        <dbReference type="ARBA" id="ARBA00023136"/>
    </source>
</evidence>
<evidence type="ECO:0000256" key="12">
    <source>
        <dbReference type="PIRSR" id="PIRSR600990-52"/>
    </source>
</evidence>
<keyword evidence="11 13" id="KW-0407">Ion channel</keyword>
<keyword evidence="4" id="KW-1003">Cell membrane</keyword>
<evidence type="ECO:0000256" key="6">
    <source>
        <dbReference type="ARBA" id="ARBA00022824"/>
    </source>
</evidence>
<comment type="caution">
    <text evidence="14">The sequence shown here is derived from an EMBL/GenBank/DDBJ whole genome shotgun (WGS) entry which is preliminary data.</text>
</comment>
<dbReference type="GO" id="GO:0022829">
    <property type="term" value="F:wide pore channel activity"/>
    <property type="evidence" value="ECO:0007669"/>
    <property type="project" value="TreeGrafter"/>
</dbReference>
<accession>A0AAV6SIZ3</accession>
<dbReference type="GO" id="GO:0005921">
    <property type="term" value="C:gap junction"/>
    <property type="evidence" value="ECO:0007669"/>
    <property type="project" value="UniProtKB-UniRule"/>
</dbReference>
<dbReference type="GO" id="GO:0032732">
    <property type="term" value="P:positive regulation of interleukin-1 production"/>
    <property type="evidence" value="ECO:0007669"/>
    <property type="project" value="InterPro"/>
</dbReference>
<keyword evidence="6" id="KW-0256">Endoplasmic reticulum</keyword>
<keyword evidence="9 13" id="KW-0472">Membrane</keyword>
<reference evidence="14 15" key="1">
    <citation type="journal article" date="2021" name="Sci. Rep.">
        <title>Chromosome anchoring in Senegalese sole (Solea senegalensis) reveals sex-associated markers and genome rearrangements in flatfish.</title>
        <authorList>
            <person name="Guerrero-Cozar I."/>
            <person name="Gomez-Garrido J."/>
            <person name="Berbel C."/>
            <person name="Martinez-Blanch J.F."/>
            <person name="Alioto T."/>
            <person name="Claros M.G."/>
            <person name="Gagnaire P.A."/>
            <person name="Manchado M."/>
        </authorList>
    </citation>
    <scope>NUCLEOTIDE SEQUENCE [LARGE SCALE GENOMIC DNA]</scope>
    <source>
        <strain evidence="14">Sse05_10M</strain>
    </source>
</reference>
<evidence type="ECO:0000256" key="1">
    <source>
        <dbReference type="ARBA" id="ARBA00004477"/>
    </source>
</evidence>
<dbReference type="GO" id="GO:0006812">
    <property type="term" value="P:monoatomic cation transport"/>
    <property type="evidence" value="ECO:0007669"/>
    <property type="project" value="InterPro"/>
</dbReference>
<comment type="subcellular location">
    <subcellularLocation>
        <location evidence="2 13">Cell membrane</location>
        <topology evidence="2 13">Multi-pass membrane protein</topology>
    </subcellularLocation>
    <subcellularLocation>
        <location evidence="1">Endoplasmic reticulum membrane</location>
        <topology evidence="1">Multi-pass membrane protein</topology>
    </subcellularLocation>
</comment>
<evidence type="ECO:0000256" key="11">
    <source>
        <dbReference type="ARBA" id="ARBA00023303"/>
    </source>
</evidence>
<dbReference type="GO" id="GO:0005886">
    <property type="term" value="C:plasma membrane"/>
    <property type="evidence" value="ECO:0007669"/>
    <property type="project" value="UniProtKB-SubCell"/>
</dbReference>
<dbReference type="PANTHER" id="PTHR15759:SF3">
    <property type="entry name" value="PANNEXIN-3"/>
    <property type="match status" value="1"/>
</dbReference>
<evidence type="ECO:0000256" key="13">
    <source>
        <dbReference type="RuleBase" id="RU010713"/>
    </source>
</evidence>
<keyword evidence="8 13" id="KW-0406">Ion transport</keyword>
<dbReference type="Pfam" id="PF00876">
    <property type="entry name" value="Innexin"/>
    <property type="match status" value="1"/>
</dbReference>
<sequence length="250" mass="28474">MVPDVFSVITARPGSGLVQPRSNLSFAEALPEYIKRFPTPRRPLLELFWIGDIFQPVSSVEAGRFKVFKMSIARAAAKAMLSDALLQDSPGINRMSHLELELPLDKVIKYVSVGLPLLLVCMAFAREISLGPQISCFPPSNFTIKQASYVDTYCWDSLMHHEFDSEGNFEERSLWVHKMFPYSLLAMAVLMYLPALIWRQLVMPTLGSDLLFVIDELDKSYNRSIRLAQNILDMRQNTQNPLTFQAELQR</sequence>
<organism evidence="14 15">
    <name type="scientific">Solea senegalensis</name>
    <name type="common">Senegalese sole</name>
    <dbReference type="NCBI Taxonomy" id="28829"/>
    <lineage>
        <taxon>Eukaryota</taxon>
        <taxon>Metazoa</taxon>
        <taxon>Chordata</taxon>
        <taxon>Craniata</taxon>
        <taxon>Vertebrata</taxon>
        <taxon>Euteleostomi</taxon>
        <taxon>Actinopterygii</taxon>
        <taxon>Neopterygii</taxon>
        <taxon>Teleostei</taxon>
        <taxon>Neoteleostei</taxon>
        <taxon>Acanthomorphata</taxon>
        <taxon>Carangaria</taxon>
        <taxon>Pleuronectiformes</taxon>
        <taxon>Pleuronectoidei</taxon>
        <taxon>Soleidae</taxon>
        <taxon>Solea</taxon>
    </lineage>
</organism>
<evidence type="ECO:0000256" key="3">
    <source>
        <dbReference type="ARBA" id="ARBA00022448"/>
    </source>
</evidence>
<dbReference type="GO" id="GO:0034220">
    <property type="term" value="P:monoatomic ion transmembrane transport"/>
    <property type="evidence" value="ECO:0007669"/>
    <property type="project" value="UniProtKB-KW"/>
</dbReference>
<dbReference type="Proteomes" id="UP000693946">
    <property type="component" value="Linkage Group LG13"/>
</dbReference>
<dbReference type="InterPro" id="IPR039099">
    <property type="entry name" value="Pannexin"/>
</dbReference>
<dbReference type="AlphaFoldDB" id="A0AAV6SIZ3"/>
<proteinExistence type="inferred from homology"/>
<evidence type="ECO:0000256" key="2">
    <source>
        <dbReference type="ARBA" id="ARBA00004651"/>
    </source>
</evidence>
<comment type="function">
    <text evidence="13">Structural component of the gap junctions and the hemichannels.</text>
</comment>
<keyword evidence="7 13" id="KW-1133">Transmembrane helix</keyword>
<evidence type="ECO:0000256" key="4">
    <source>
        <dbReference type="ARBA" id="ARBA00022475"/>
    </source>
</evidence>
<name>A0AAV6SIZ3_SOLSE</name>
<dbReference type="GO" id="GO:0005789">
    <property type="term" value="C:endoplasmic reticulum membrane"/>
    <property type="evidence" value="ECO:0007669"/>
    <property type="project" value="UniProtKB-SubCell"/>
</dbReference>
<evidence type="ECO:0000256" key="5">
    <source>
        <dbReference type="ARBA" id="ARBA00022692"/>
    </source>
</evidence>
<comment type="similarity">
    <text evidence="13">Belongs to the pannexin family.</text>
</comment>
<keyword evidence="10 12" id="KW-0325">Glycoprotein</keyword>
<keyword evidence="3 13" id="KW-0813">Transport</keyword>
<gene>
    <name evidence="13" type="primary">PANX</name>
    <name evidence="14" type="ORF">JOB18_039921</name>
</gene>
<dbReference type="InterPro" id="IPR000990">
    <property type="entry name" value="Innexin"/>
</dbReference>
<protein>
    <recommendedName>
        <fullName evidence="13">Pannexin</fullName>
    </recommendedName>
</protein>
<feature type="transmembrane region" description="Helical" evidence="13">
    <location>
        <begin position="179"/>
        <end position="198"/>
    </location>
</feature>
<evidence type="ECO:0000313" key="14">
    <source>
        <dbReference type="EMBL" id="KAG7516743.1"/>
    </source>
</evidence>
<feature type="glycosylation site" description="N-linked (GlcNAc...) asparagine" evidence="12">
    <location>
        <position position="141"/>
    </location>
</feature>
<evidence type="ECO:0000256" key="8">
    <source>
        <dbReference type="ARBA" id="ARBA00023065"/>
    </source>
</evidence>
<evidence type="ECO:0000313" key="15">
    <source>
        <dbReference type="Proteomes" id="UP000693946"/>
    </source>
</evidence>
<keyword evidence="15" id="KW-1185">Reference proteome</keyword>
<keyword evidence="5 13" id="KW-0812">Transmembrane</keyword>